<evidence type="ECO:0000313" key="6">
    <source>
        <dbReference type="EMBL" id="RFU67692.1"/>
    </source>
</evidence>
<evidence type="ECO:0000256" key="2">
    <source>
        <dbReference type="ARBA" id="ARBA00005278"/>
    </source>
</evidence>
<proteinExistence type="inferred from homology"/>
<dbReference type="OrthoDB" id="9772630at2"/>
<dbReference type="RefSeq" id="WP_117327399.1">
    <property type="nucleotide sequence ID" value="NZ_QVTE01000040.1"/>
</dbReference>
<dbReference type="InterPro" id="IPR050768">
    <property type="entry name" value="UPF0353/GerABKA_families"/>
</dbReference>
<keyword evidence="5" id="KW-1133">Transmembrane helix</keyword>
<feature type="transmembrane region" description="Helical" evidence="5">
    <location>
        <begin position="285"/>
        <end position="307"/>
    </location>
</feature>
<evidence type="ECO:0000256" key="4">
    <source>
        <dbReference type="PIRNR" id="PIRNR005690"/>
    </source>
</evidence>
<gene>
    <name evidence="6" type="ORF">D0469_14205</name>
</gene>
<dbReference type="PANTHER" id="PTHR22550">
    <property type="entry name" value="SPORE GERMINATION PROTEIN"/>
    <property type="match status" value="1"/>
</dbReference>
<dbReference type="AlphaFoldDB" id="A0A372LLJ6"/>
<accession>A0A372LLJ6</accession>
<dbReference type="PANTHER" id="PTHR22550:SF5">
    <property type="entry name" value="LEUCINE ZIPPER PROTEIN 4"/>
    <property type="match status" value="1"/>
</dbReference>
<dbReference type="PIRSF" id="PIRSF005690">
    <property type="entry name" value="GerBA"/>
    <property type="match status" value="1"/>
</dbReference>
<keyword evidence="7" id="KW-1185">Reference proteome</keyword>
<evidence type="ECO:0000256" key="3">
    <source>
        <dbReference type="ARBA" id="ARBA00023136"/>
    </source>
</evidence>
<evidence type="ECO:0000313" key="7">
    <source>
        <dbReference type="Proteomes" id="UP000264541"/>
    </source>
</evidence>
<dbReference type="GO" id="GO:0009847">
    <property type="term" value="P:spore germination"/>
    <property type="evidence" value="ECO:0007669"/>
    <property type="project" value="UniProtKB-UniRule"/>
</dbReference>
<comment type="subcellular location">
    <subcellularLocation>
        <location evidence="4">Cell membrane</location>
    </subcellularLocation>
    <subcellularLocation>
        <location evidence="1">Membrane</location>
        <topology evidence="1">Multi-pass membrane protein</topology>
    </subcellularLocation>
</comment>
<evidence type="ECO:0000256" key="5">
    <source>
        <dbReference type="SAM" id="Phobius"/>
    </source>
</evidence>
<protein>
    <submittedName>
        <fullName evidence="6">Spore germination protein</fullName>
    </submittedName>
</protein>
<organism evidence="6 7">
    <name type="scientific">Peribacillus saganii</name>
    <dbReference type="NCBI Taxonomy" id="2303992"/>
    <lineage>
        <taxon>Bacteria</taxon>
        <taxon>Bacillati</taxon>
        <taxon>Bacillota</taxon>
        <taxon>Bacilli</taxon>
        <taxon>Bacillales</taxon>
        <taxon>Bacillaceae</taxon>
        <taxon>Peribacillus</taxon>
    </lineage>
</organism>
<reference evidence="6 7" key="1">
    <citation type="submission" date="2018-08" db="EMBL/GenBank/DDBJ databases">
        <title>Bacillus chawlae sp. nov., Bacillus glennii sp. nov., and Bacillus saganii sp. nov. Isolated from the Vehicle Assembly Building at Kennedy Space Center where the Viking Spacecraft were Assembled.</title>
        <authorList>
            <person name="Seuylemezian A."/>
            <person name="Vaishampayan P."/>
        </authorList>
    </citation>
    <scope>NUCLEOTIDE SEQUENCE [LARGE SCALE GENOMIC DNA]</scope>
    <source>
        <strain evidence="6 7">V47-23a</strain>
    </source>
</reference>
<comment type="similarity">
    <text evidence="2 4">Belongs to the GerABKA family.</text>
</comment>
<name>A0A372LLJ6_9BACI</name>
<feature type="transmembrane region" description="Helical" evidence="5">
    <location>
        <begin position="381"/>
        <end position="400"/>
    </location>
</feature>
<dbReference type="GO" id="GO:0005886">
    <property type="term" value="C:plasma membrane"/>
    <property type="evidence" value="ECO:0007669"/>
    <property type="project" value="UniProtKB-SubCell"/>
</dbReference>
<keyword evidence="3 4" id="KW-0472">Membrane</keyword>
<feature type="transmembrane region" description="Helical" evidence="5">
    <location>
        <begin position="412"/>
        <end position="435"/>
    </location>
</feature>
<evidence type="ECO:0000256" key="1">
    <source>
        <dbReference type="ARBA" id="ARBA00004141"/>
    </source>
</evidence>
<dbReference type="EMBL" id="QVTE01000040">
    <property type="protein sequence ID" value="RFU67692.1"/>
    <property type="molecule type" value="Genomic_DNA"/>
</dbReference>
<comment type="caution">
    <text evidence="6">The sequence shown here is derived from an EMBL/GenBank/DDBJ whole genome shotgun (WGS) entry which is preliminary data.</text>
</comment>
<dbReference type="InterPro" id="IPR004995">
    <property type="entry name" value="Spore_Ger"/>
</dbReference>
<sequence length="487" mass="54888">MGFFRKRYKKALLTKENQETQESVSLENTINQFRECSDLVHNALPELQVEYLYIENLVNEQKVKEYLVEPFDTIKFPDVSLILTEKRYKKTADSRSLYKGILNGEAAIFFKDEAYLVNLFGPETRPVNESGTETVITGPHESFNESAGQNISLLRRRIKSSHLKVYKVSVGKVTLTDVYLLYLENVANKDFVEKVKQRVESVETDGIFESTMLVQMIEENPYSFFPQFLTTERPDTASSKILEGKIVGITDGSPSAFIAPTSFFEFFNSPEDYYQRWAVATALRILRYSAFFITVFFTAFYVAVITFHYEMIPRTLLSTLLESRSRVPFPPLIEALVMEFTIELLREAGARLPTKIGQTIGIVGGIVIGQSAVQAGFTSNILIIAVAISAIASFVIPNYIMSASIRLVRFGLIILAGIWGNYGIILGIGLVLVHLSGMTNLGSSYLIPIAPISTADMKDILIRAPFSKLKTRPYQAQTRNPYRQKKK</sequence>
<dbReference type="Proteomes" id="UP000264541">
    <property type="component" value="Unassembled WGS sequence"/>
</dbReference>
<dbReference type="Pfam" id="PF03323">
    <property type="entry name" value="GerA"/>
    <property type="match status" value="1"/>
</dbReference>
<keyword evidence="5" id="KW-0812">Transmembrane</keyword>